<keyword evidence="9" id="KW-1185">Reference proteome</keyword>
<dbReference type="GO" id="GO:0005886">
    <property type="term" value="C:plasma membrane"/>
    <property type="evidence" value="ECO:0007669"/>
    <property type="project" value="UniProtKB-SubCell"/>
</dbReference>
<dbReference type="EMBL" id="QREG01000003">
    <property type="protein sequence ID" value="REE01772.1"/>
    <property type="molecule type" value="Genomic_DNA"/>
</dbReference>
<evidence type="ECO:0000256" key="3">
    <source>
        <dbReference type="ARBA" id="ARBA00022692"/>
    </source>
</evidence>
<protein>
    <submittedName>
        <fullName evidence="8">Threonine/homoserine efflux transporter RhtA</fullName>
    </submittedName>
</protein>
<dbReference type="RefSeq" id="WP_115867046.1">
    <property type="nucleotide sequence ID" value="NZ_QREG01000003.1"/>
</dbReference>
<evidence type="ECO:0000256" key="6">
    <source>
        <dbReference type="SAM" id="Phobius"/>
    </source>
</evidence>
<dbReference type="PANTHER" id="PTHR32322">
    <property type="entry name" value="INNER MEMBRANE TRANSPORTER"/>
    <property type="match status" value="1"/>
</dbReference>
<accession>A0A3D9L9N0</accession>
<feature type="transmembrane region" description="Helical" evidence="6">
    <location>
        <begin position="101"/>
        <end position="118"/>
    </location>
</feature>
<evidence type="ECO:0000256" key="4">
    <source>
        <dbReference type="ARBA" id="ARBA00022989"/>
    </source>
</evidence>
<keyword evidence="4 6" id="KW-1133">Transmembrane helix</keyword>
<dbReference type="InterPro" id="IPR037185">
    <property type="entry name" value="EmrE-like"/>
</dbReference>
<comment type="caution">
    <text evidence="8">The sequence shown here is derived from an EMBL/GenBank/DDBJ whole genome shotgun (WGS) entry which is preliminary data.</text>
</comment>
<evidence type="ECO:0000256" key="2">
    <source>
        <dbReference type="ARBA" id="ARBA00022475"/>
    </source>
</evidence>
<dbReference type="OrthoDB" id="9813617at2"/>
<feature type="transmembrane region" description="Helical" evidence="6">
    <location>
        <begin position="69"/>
        <end position="89"/>
    </location>
</feature>
<evidence type="ECO:0000256" key="1">
    <source>
        <dbReference type="ARBA" id="ARBA00004651"/>
    </source>
</evidence>
<feature type="transmembrane region" description="Helical" evidence="6">
    <location>
        <begin position="39"/>
        <end position="57"/>
    </location>
</feature>
<reference evidence="8 9" key="1">
    <citation type="submission" date="2018-07" db="EMBL/GenBank/DDBJ databases">
        <title>Genomic Encyclopedia of Type Strains, Phase IV (KMG-IV): sequencing the most valuable type-strain genomes for metagenomic binning, comparative biology and taxonomic classification.</title>
        <authorList>
            <person name="Goeker M."/>
        </authorList>
    </citation>
    <scope>NUCLEOTIDE SEQUENCE [LARGE SCALE GENOMIC DNA]</scope>
    <source>
        <strain evidence="8 9">DSM 4134</strain>
    </source>
</reference>
<evidence type="ECO:0000259" key="7">
    <source>
        <dbReference type="Pfam" id="PF00892"/>
    </source>
</evidence>
<keyword evidence="5 6" id="KW-0472">Membrane</keyword>
<feature type="domain" description="EamA" evidence="7">
    <location>
        <begin position="7"/>
        <end position="141"/>
    </location>
</feature>
<sequence length="308" mass="33830">MNNSRYLGVTLAVTGILLFSSKAVLVKLAYQYGADSVSLLLLRMLFAFPFYMVIALLKRPQTEVSGKDYLWIVGLGIIGYYLASYLDFLGLQYVKASLERLILFVYPTLVLLISFVFLGKRVSRRQIAGVVVTYLGVVVIFGSELTASGSENVLFGGLLIFLSALTYAGYLVGSGWIIPKIGARLFTSYAMMVSCIVVVIHFLLQPHSSVEGVFAFEEEVYWLALLMAVFATVVPSFLISYAIRMLGANTFSLFGSLGPVSTIVLAYFFLGETLTWWQVAGALVVISGIFLAEKGKGLASIDLKKRYI</sequence>
<keyword evidence="2" id="KW-1003">Cell membrane</keyword>
<dbReference type="InterPro" id="IPR000620">
    <property type="entry name" value="EamA_dom"/>
</dbReference>
<evidence type="ECO:0000313" key="8">
    <source>
        <dbReference type="EMBL" id="REE01772.1"/>
    </source>
</evidence>
<proteinExistence type="predicted"/>
<dbReference type="Proteomes" id="UP000256779">
    <property type="component" value="Unassembled WGS sequence"/>
</dbReference>
<feature type="transmembrane region" description="Helical" evidence="6">
    <location>
        <begin position="250"/>
        <end position="270"/>
    </location>
</feature>
<dbReference type="Gene3D" id="1.10.3730.20">
    <property type="match status" value="2"/>
</dbReference>
<evidence type="ECO:0000256" key="5">
    <source>
        <dbReference type="ARBA" id="ARBA00023136"/>
    </source>
</evidence>
<organism evidence="8 9">
    <name type="scientific">Marinoscillum furvescens DSM 4134</name>
    <dbReference type="NCBI Taxonomy" id="1122208"/>
    <lineage>
        <taxon>Bacteria</taxon>
        <taxon>Pseudomonadati</taxon>
        <taxon>Bacteroidota</taxon>
        <taxon>Cytophagia</taxon>
        <taxon>Cytophagales</taxon>
        <taxon>Reichenbachiellaceae</taxon>
        <taxon>Marinoscillum</taxon>
    </lineage>
</organism>
<dbReference type="InterPro" id="IPR050638">
    <property type="entry name" value="AA-Vitamin_Transporters"/>
</dbReference>
<feature type="transmembrane region" description="Helical" evidence="6">
    <location>
        <begin position="127"/>
        <end position="147"/>
    </location>
</feature>
<feature type="transmembrane region" description="Helical" evidence="6">
    <location>
        <begin position="220"/>
        <end position="243"/>
    </location>
</feature>
<dbReference type="Pfam" id="PF00892">
    <property type="entry name" value="EamA"/>
    <property type="match status" value="2"/>
</dbReference>
<dbReference type="AlphaFoldDB" id="A0A3D9L9N0"/>
<name>A0A3D9L9N0_MARFU</name>
<feature type="domain" description="EamA" evidence="7">
    <location>
        <begin position="155"/>
        <end position="291"/>
    </location>
</feature>
<feature type="transmembrane region" description="Helical" evidence="6">
    <location>
        <begin position="276"/>
        <end position="292"/>
    </location>
</feature>
<feature type="transmembrane region" description="Helical" evidence="6">
    <location>
        <begin position="153"/>
        <end position="173"/>
    </location>
</feature>
<dbReference type="SUPFAM" id="SSF103481">
    <property type="entry name" value="Multidrug resistance efflux transporter EmrE"/>
    <property type="match status" value="2"/>
</dbReference>
<feature type="transmembrane region" description="Helical" evidence="6">
    <location>
        <begin position="185"/>
        <end position="204"/>
    </location>
</feature>
<dbReference type="PANTHER" id="PTHR32322:SF18">
    <property type="entry name" value="S-ADENOSYLMETHIONINE_S-ADENOSYLHOMOCYSTEINE TRANSPORTER"/>
    <property type="match status" value="1"/>
</dbReference>
<comment type="subcellular location">
    <subcellularLocation>
        <location evidence="1">Cell membrane</location>
        <topology evidence="1">Multi-pass membrane protein</topology>
    </subcellularLocation>
</comment>
<keyword evidence="3 6" id="KW-0812">Transmembrane</keyword>
<evidence type="ECO:0000313" key="9">
    <source>
        <dbReference type="Proteomes" id="UP000256779"/>
    </source>
</evidence>
<gene>
    <name evidence="8" type="ORF">C7460_103289</name>
</gene>